<feature type="domain" description="DDHD" evidence="1">
    <location>
        <begin position="179"/>
        <end position="626"/>
    </location>
</feature>
<dbReference type="InterPro" id="IPR058055">
    <property type="entry name" value="PA-PLA1"/>
</dbReference>
<name>A0ABR2WN62_9FUNG</name>
<dbReference type="InterPro" id="IPR004177">
    <property type="entry name" value="DDHD_dom"/>
</dbReference>
<dbReference type="SUPFAM" id="SSF53474">
    <property type="entry name" value="alpha/beta-Hydrolases"/>
    <property type="match status" value="1"/>
</dbReference>
<dbReference type="PANTHER" id="PTHR23509">
    <property type="entry name" value="PA-PL1 PHOSPHOLIPASE FAMILY"/>
    <property type="match status" value="1"/>
</dbReference>
<organism evidence="2 3">
    <name type="scientific">Basidiobolus ranarum</name>
    <dbReference type="NCBI Taxonomy" id="34480"/>
    <lineage>
        <taxon>Eukaryota</taxon>
        <taxon>Fungi</taxon>
        <taxon>Fungi incertae sedis</taxon>
        <taxon>Zoopagomycota</taxon>
        <taxon>Entomophthoromycotina</taxon>
        <taxon>Basidiobolomycetes</taxon>
        <taxon>Basidiobolales</taxon>
        <taxon>Basidiobolaceae</taxon>
        <taxon>Basidiobolus</taxon>
    </lineage>
</organism>
<dbReference type="SMART" id="SM01127">
    <property type="entry name" value="DDHD"/>
    <property type="match status" value="1"/>
</dbReference>
<evidence type="ECO:0000313" key="2">
    <source>
        <dbReference type="EMBL" id="KAK9762933.1"/>
    </source>
</evidence>
<protein>
    <recommendedName>
        <fullName evidence="1">DDHD domain-containing protein</fullName>
    </recommendedName>
</protein>
<dbReference type="Proteomes" id="UP001479436">
    <property type="component" value="Unassembled WGS sequence"/>
</dbReference>
<accession>A0ABR2WN62</accession>
<proteinExistence type="predicted"/>
<gene>
    <name evidence="2" type="ORF">K7432_010830</name>
</gene>
<dbReference type="InterPro" id="IPR029058">
    <property type="entry name" value="AB_hydrolase_fold"/>
</dbReference>
<sequence length="626" mass="71426">MSTRSLYDEFQKRIVPVRHVMFVVHGIGPSIGNGGYFLNHIENLKSSLAEVQGSKFEEEGAIEILPIEWHNVLHELVDSQISSVSLPTCQFIRSVNNNILSDVLFYFTKHHGQVIIETITNALNSNYEEFMKENPDYDGTFSLVGYSLGGVCCYDILAHQERIVNAQGCSKVFFDVPKLKFQPSNFFALGSPIGLVMVMRNQKFNSYQVPKSCVFDNIFHPYDPVGYRIEPLIEERYNGINPHPIEFSQENRFPFRLPTYDDFVFVNVTSKLALPSFPSVNPPQMIDKMLDGLNRQINAVLGFMSIMQHFRRNSQHLAKSVFKKERRITFTDTKRIMRVKEDKELGIDVITLLPKSDRKDTSLEHETQSPTTNNFVAQSVTTPSVELDHLPAENLTVDISVITRERCDTTVHSPNEDNQEQDAEGDTLMSESIYYCENGRELTSSFMVATSEEEKTEITDSWMVSNAAGHVTQKIYGVLKRMSSSITGLNSKPPSSNDELEEVCYRFSDQPEFTSEPTLMTSPAEAMESIFNELYIDTERNFTVPDGLSPMIGVTVDSCCESMESSPIIEDPLPFKQHPYIKHRIDFVLQENFMDYVSHQYVLGSRAHFSYWSNRDVAYHILKRVL</sequence>
<dbReference type="PROSITE" id="PS51043">
    <property type="entry name" value="DDHD"/>
    <property type="match status" value="1"/>
</dbReference>
<comment type="caution">
    <text evidence="2">The sequence shown here is derived from an EMBL/GenBank/DDBJ whole genome shotgun (WGS) entry which is preliminary data.</text>
</comment>
<reference evidence="2 3" key="1">
    <citation type="submission" date="2023-04" db="EMBL/GenBank/DDBJ databases">
        <title>Genome of Basidiobolus ranarum AG-B5.</title>
        <authorList>
            <person name="Stajich J.E."/>
            <person name="Carter-House D."/>
            <person name="Gryganskyi A."/>
        </authorList>
    </citation>
    <scope>NUCLEOTIDE SEQUENCE [LARGE SCALE GENOMIC DNA]</scope>
    <source>
        <strain evidence="2 3">AG-B5</strain>
    </source>
</reference>
<dbReference type="PANTHER" id="PTHR23509:SF10">
    <property type="entry name" value="LD21067P"/>
    <property type="match status" value="1"/>
</dbReference>
<dbReference type="Pfam" id="PF02862">
    <property type="entry name" value="DDHD"/>
    <property type="match status" value="2"/>
</dbReference>
<evidence type="ECO:0000313" key="3">
    <source>
        <dbReference type="Proteomes" id="UP001479436"/>
    </source>
</evidence>
<evidence type="ECO:0000259" key="1">
    <source>
        <dbReference type="PROSITE" id="PS51043"/>
    </source>
</evidence>
<dbReference type="EMBL" id="JASJQH010000780">
    <property type="protein sequence ID" value="KAK9762933.1"/>
    <property type="molecule type" value="Genomic_DNA"/>
</dbReference>
<keyword evidence="3" id="KW-1185">Reference proteome</keyword>